<dbReference type="Proteomes" id="UP000430021">
    <property type="component" value="Unassembled WGS sequence"/>
</dbReference>
<dbReference type="OrthoDB" id="7206991at2"/>
<name>A0A6I4UR16_9SPHN</name>
<evidence type="ECO:0000313" key="1">
    <source>
        <dbReference type="EMBL" id="MXP40003.1"/>
    </source>
</evidence>
<dbReference type="Pfam" id="PF11994">
    <property type="entry name" value="DUF3489"/>
    <property type="match status" value="1"/>
</dbReference>
<dbReference type="InterPro" id="IPR021880">
    <property type="entry name" value="DUF3489"/>
</dbReference>
<dbReference type="SUPFAM" id="SSF46785">
    <property type="entry name" value="Winged helix' DNA-binding domain"/>
    <property type="match status" value="1"/>
</dbReference>
<dbReference type="InterPro" id="IPR036390">
    <property type="entry name" value="WH_DNA-bd_sf"/>
</dbReference>
<gene>
    <name evidence="1" type="ORF">GRI59_15460</name>
</gene>
<sequence length="124" mass="13287">MCCSASEAQSSACGNPDACERPGLKVVGATLGRFLHWRHLMARTAKTISTLTIADTSPPRPHKIDAVVELMRRTEGASLGEIAEATGWLPHSARAALTGLRKKGYVLEKSKRGDATCYRVVVPA</sequence>
<organism evidence="1 2">
    <name type="scientific">Erythrobacter ramosus</name>
    <dbReference type="NCBI Taxonomy" id="35811"/>
    <lineage>
        <taxon>Bacteria</taxon>
        <taxon>Pseudomonadati</taxon>
        <taxon>Pseudomonadota</taxon>
        <taxon>Alphaproteobacteria</taxon>
        <taxon>Sphingomonadales</taxon>
        <taxon>Erythrobacteraceae</taxon>
        <taxon>Erythrobacter/Porphyrobacter group</taxon>
        <taxon>Erythrobacter</taxon>
    </lineage>
</organism>
<comment type="caution">
    <text evidence="1">The sequence shown here is derived from an EMBL/GenBank/DDBJ whole genome shotgun (WGS) entry which is preliminary data.</text>
</comment>
<evidence type="ECO:0000313" key="2">
    <source>
        <dbReference type="Proteomes" id="UP000430021"/>
    </source>
</evidence>
<dbReference type="EMBL" id="WTYB01000007">
    <property type="protein sequence ID" value="MXP40003.1"/>
    <property type="molecule type" value="Genomic_DNA"/>
</dbReference>
<reference evidence="1 2" key="1">
    <citation type="submission" date="2019-12" db="EMBL/GenBank/DDBJ databases">
        <title>Genomic-based taxomic classification of the family Erythrobacteraceae.</title>
        <authorList>
            <person name="Xu L."/>
        </authorList>
    </citation>
    <scope>NUCLEOTIDE SEQUENCE [LARGE SCALE GENOMIC DNA]</scope>
    <source>
        <strain evidence="1 2">JCM 10282</strain>
    </source>
</reference>
<accession>A0A6I4UR16</accession>
<proteinExistence type="predicted"/>
<protein>
    <submittedName>
        <fullName evidence="1">DUF3489 domain-containing protein</fullName>
    </submittedName>
</protein>
<dbReference type="AlphaFoldDB" id="A0A6I4UR16"/>